<evidence type="ECO:0000313" key="3">
    <source>
        <dbReference type="Proteomes" id="UP000064189"/>
    </source>
</evidence>
<evidence type="ECO:0008006" key="4">
    <source>
        <dbReference type="Google" id="ProtNLM"/>
    </source>
</evidence>
<feature type="transmembrane region" description="Helical" evidence="1">
    <location>
        <begin position="229"/>
        <end position="249"/>
    </location>
</feature>
<dbReference type="AlphaFoldDB" id="A0A109N1A3"/>
<comment type="caution">
    <text evidence="2">The sequence shown here is derived from an EMBL/GenBank/DDBJ whole genome shotgun (WGS) entry which is preliminary data.</text>
</comment>
<dbReference type="InterPro" id="IPR009574">
    <property type="entry name" value="DUF1189"/>
</dbReference>
<dbReference type="EMBL" id="LNNH01000010">
    <property type="protein sequence ID" value="KWW21655.1"/>
    <property type="molecule type" value="Genomic_DNA"/>
</dbReference>
<proteinExistence type="predicted"/>
<organism evidence="2 3">
    <name type="scientific">Peribacillus simplex</name>
    <dbReference type="NCBI Taxonomy" id="1478"/>
    <lineage>
        <taxon>Bacteria</taxon>
        <taxon>Bacillati</taxon>
        <taxon>Bacillota</taxon>
        <taxon>Bacilli</taxon>
        <taxon>Bacillales</taxon>
        <taxon>Bacillaceae</taxon>
        <taxon>Peribacillus</taxon>
    </lineage>
</organism>
<feature type="transmembrane region" description="Helical" evidence="1">
    <location>
        <begin position="161"/>
        <end position="192"/>
    </location>
</feature>
<keyword evidence="3" id="KW-1185">Reference proteome</keyword>
<gene>
    <name evidence="2" type="ORF">AS888_03800</name>
</gene>
<feature type="transmembrane region" description="Helical" evidence="1">
    <location>
        <begin position="204"/>
        <end position="223"/>
    </location>
</feature>
<dbReference type="Proteomes" id="UP000064189">
    <property type="component" value="Unassembled WGS sequence"/>
</dbReference>
<name>A0A109N1A3_9BACI</name>
<feature type="transmembrane region" description="Helical" evidence="1">
    <location>
        <begin position="33"/>
        <end position="52"/>
    </location>
</feature>
<accession>A0A109N1A3</accession>
<evidence type="ECO:0000313" key="2">
    <source>
        <dbReference type="EMBL" id="KWW21655.1"/>
    </source>
</evidence>
<protein>
    <recommendedName>
        <fullName evidence="4">DUF1189 domain-containing protein</fullName>
    </recommendedName>
</protein>
<reference evidence="2 3" key="1">
    <citation type="submission" date="2015-11" db="EMBL/GenBank/DDBJ databases">
        <title>Genome Sequence of Bacillus simplex strain VanAntwerpen2.</title>
        <authorList>
            <person name="Couger M.B."/>
        </authorList>
    </citation>
    <scope>NUCLEOTIDE SEQUENCE [LARGE SCALE GENOMIC DNA]</scope>
    <source>
        <strain evidence="2 3">VanAntwerpen02</strain>
    </source>
</reference>
<evidence type="ECO:0000256" key="1">
    <source>
        <dbReference type="SAM" id="Phobius"/>
    </source>
</evidence>
<keyword evidence="1" id="KW-0812">Transmembrane</keyword>
<keyword evidence="1" id="KW-0472">Membrane</keyword>
<dbReference type="Pfam" id="PF06691">
    <property type="entry name" value="DUF1189"/>
    <property type="match status" value="1"/>
</dbReference>
<sequence>MLKKLNIFKQIWVSLYSPKDIASFQNQGIGKTILYVFFVSLLAFLPSAFYFGTMIVDGIDAMHETVSEDLPEFKIQNGTLTTKNDEPFSLNKDGYQIFVDGTGTMTPEDVAEKADEAVALLKSDLVFVSGGNVQSSPYSVLEGDNQEISAWLDSVESVLPIILPLLLLILYLFTASGIFIKVTIVAAFGLLFKNALGRPLSYRHLWRIAAYSITLSTIFFTVMDSFHATVPFASFISWFVTLMMLYLSIKETSADASMD</sequence>
<keyword evidence="1" id="KW-1133">Transmembrane helix</keyword>